<dbReference type="HOGENOM" id="CLU_2602012_0_0_5"/>
<dbReference type="KEGG" id="mno:Mnod_3254"/>
<keyword evidence="3" id="KW-1185">Reference proteome</keyword>
<organism evidence="2 3">
    <name type="scientific">Methylobacterium nodulans (strain LMG 21967 / CNCM I-2342 / ORS 2060)</name>
    <dbReference type="NCBI Taxonomy" id="460265"/>
    <lineage>
        <taxon>Bacteria</taxon>
        <taxon>Pseudomonadati</taxon>
        <taxon>Pseudomonadota</taxon>
        <taxon>Alphaproteobacteria</taxon>
        <taxon>Hyphomicrobiales</taxon>
        <taxon>Methylobacteriaceae</taxon>
        <taxon>Methylobacterium</taxon>
    </lineage>
</organism>
<feature type="chain" id="PRO_5002874480" evidence="1">
    <location>
        <begin position="25"/>
        <end position="79"/>
    </location>
</feature>
<dbReference type="RefSeq" id="WP_015929841.1">
    <property type="nucleotide sequence ID" value="NC_011894.1"/>
</dbReference>
<accession>B8IKZ0</accession>
<protein>
    <submittedName>
        <fullName evidence="2">Uncharacterized protein</fullName>
    </submittedName>
</protein>
<dbReference type="Proteomes" id="UP000008207">
    <property type="component" value="Chromosome"/>
</dbReference>
<feature type="signal peptide" evidence="1">
    <location>
        <begin position="1"/>
        <end position="24"/>
    </location>
</feature>
<evidence type="ECO:0000313" key="3">
    <source>
        <dbReference type="Proteomes" id="UP000008207"/>
    </source>
</evidence>
<evidence type="ECO:0000313" key="2">
    <source>
        <dbReference type="EMBL" id="ACL58178.1"/>
    </source>
</evidence>
<dbReference type="AlphaFoldDB" id="B8IKZ0"/>
<evidence type="ECO:0000256" key="1">
    <source>
        <dbReference type="SAM" id="SignalP"/>
    </source>
</evidence>
<dbReference type="EMBL" id="CP001349">
    <property type="protein sequence ID" value="ACL58178.1"/>
    <property type="molecule type" value="Genomic_DNA"/>
</dbReference>
<gene>
    <name evidence="2" type="ordered locus">Mnod_3254</name>
</gene>
<proteinExistence type="predicted"/>
<name>B8IKZ0_METNO</name>
<keyword evidence="1" id="KW-0732">Signal</keyword>
<reference evidence="2 3" key="1">
    <citation type="submission" date="2009-01" db="EMBL/GenBank/DDBJ databases">
        <title>Complete sequence of chromosome of Methylobacterium nodulans ORS 2060.</title>
        <authorList>
            <consortium name="US DOE Joint Genome Institute"/>
            <person name="Lucas S."/>
            <person name="Copeland A."/>
            <person name="Lapidus A."/>
            <person name="Glavina del Rio T."/>
            <person name="Dalin E."/>
            <person name="Tice H."/>
            <person name="Bruce D."/>
            <person name="Goodwin L."/>
            <person name="Pitluck S."/>
            <person name="Sims D."/>
            <person name="Brettin T."/>
            <person name="Detter J.C."/>
            <person name="Han C."/>
            <person name="Larimer F."/>
            <person name="Land M."/>
            <person name="Hauser L."/>
            <person name="Kyrpides N."/>
            <person name="Ivanova N."/>
            <person name="Marx C.J."/>
            <person name="Richardson P."/>
        </authorList>
    </citation>
    <scope>NUCLEOTIDE SEQUENCE [LARGE SCALE GENOMIC DNA]</scope>
    <source>
        <strain evidence="3">LMG 21967 / CNCM I-2342 / ORS 2060</strain>
    </source>
</reference>
<sequence length="79" mass="8512">MKKSLTLAIAGVIASAAFATTASAKSCRWYGGQSNRIYACKDTSGYSEKLKKIHDGWYGKSNTVLQPIVNYNSGAFGTR</sequence>